<dbReference type="PROSITE" id="PS51352">
    <property type="entry name" value="THIOREDOXIN_2"/>
    <property type="match status" value="1"/>
</dbReference>
<evidence type="ECO:0000313" key="4">
    <source>
        <dbReference type="EnsemblPlants" id="Pp3c7_2920V3.2"/>
    </source>
</evidence>
<dbReference type="PANTHER" id="PTHR10438">
    <property type="entry name" value="THIOREDOXIN"/>
    <property type="match status" value="1"/>
</dbReference>
<evidence type="ECO:0000313" key="5">
    <source>
        <dbReference type="Proteomes" id="UP000006727"/>
    </source>
</evidence>
<dbReference type="InterPro" id="IPR036249">
    <property type="entry name" value="Thioredoxin-like_sf"/>
</dbReference>
<feature type="domain" description="Thioredoxin" evidence="3">
    <location>
        <begin position="9"/>
        <end position="144"/>
    </location>
</feature>
<dbReference type="InterPro" id="IPR013766">
    <property type="entry name" value="Thioredoxin_domain"/>
</dbReference>
<dbReference type="Gramene" id="Pp3c7_2920V3.2">
    <property type="protein sequence ID" value="Pp3c7_2920V3.2"/>
    <property type="gene ID" value="Pp3c7_2920"/>
</dbReference>
<organism evidence="4 5">
    <name type="scientific">Physcomitrium patens</name>
    <name type="common">Spreading-leaved earth moss</name>
    <name type="synonym">Physcomitrella patens</name>
    <dbReference type="NCBI Taxonomy" id="3218"/>
    <lineage>
        <taxon>Eukaryota</taxon>
        <taxon>Viridiplantae</taxon>
        <taxon>Streptophyta</taxon>
        <taxon>Embryophyta</taxon>
        <taxon>Bryophyta</taxon>
        <taxon>Bryophytina</taxon>
        <taxon>Bryopsida</taxon>
        <taxon>Funariidae</taxon>
        <taxon>Funariales</taxon>
        <taxon>Funariaceae</taxon>
        <taxon>Physcomitrium</taxon>
    </lineage>
</organism>
<keyword evidence="1" id="KW-1015">Disulfide bond</keyword>
<proteinExistence type="predicted"/>
<dbReference type="PRINTS" id="PR00421">
    <property type="entry name" value="THIOREDOXIN"/>
</dbReference>
<gene>
    <name evidence="4" type="primary">LOC112284546</name>
</gene>
<accession>A0A7I4E853</accession>
<dbReference type="RefSeq" id="XP_024380198.1">
    <property type="nucleotide sequence ID" value="XM_024524430.2"/>
</dbReference>
<evidence type="ECO:0000256" key="1">
    <source>
        <dbReference type="ARBA" id="ARBA00023157"/>
    </source>
</evidence>
<dbReference type="PANTHER" id="PTHR10438:SF463">
    <property type="entry name" value="THIOREDOXIN"/>
    <property type="match status" value="1"/>
</dbReference>
<reference evidence="4 5" key="1">
    <citation type="journal article" date="2008" name="Science">
        <title>The Physcomitrella genome reveals evolutionary insights into the conquest of land by plants.</title>
        <authorList>
            <person name="Rensing S."/>
            <person name="Lang D."/>
            <person name="Zimmer A."/>
            <person name="Terry A."/>
            <person name="Salamov A."/>
            <person name="Shapiro H."/>
            <person name="Nishiyama T."/>
            <person name="Perroud P.-F."/>
            <person name="Lindquist E."/>
            <person name="Kamisugi Y."/>
            <person name="Tanahashi T."/>
            <person name="Sakakibara K."/>
            <person name="Fujita T."/>
            <person name="Oishi K."/>
            <person name="Shin-I T."/>
            <person name="Kuroki Y."/>
            <person name="Toyoda A."/>
            <person name="Suzuki Y."/>
            <person name="Hashimoto A."/>
            <person name="Yamaguchi K."/>
            <person name="Sugano A."/>
            <person name="Kohara Y."/>
            <person name="Fujiyama A."/>
            <person name="Anterola A."/>
            <person name="Aoki S."/>
            <person name="Ashton N."/>
            <person name="Barbazuk W.B."/>
            <person name="Barker E."/>
            <person name="Bennetzen J."/>
            <person name="Bezanilla M."/>
            <person name="Blankenship R."/>
            <person name="Cho S.H."/>
            <person name="Dutcher S."/>
            <person name="Estelle M."/>
            <person name="Fawcett J.A."/>
            <person name="Gundlach H."/>
            <person name="Hanada K."/>
            <person name="Heyl A."/>
            <person name="Hicks K.A."/>
            <person name="Hugh J."/>
            <person name="Lohr M."/>
            <person name="Mayer K."/>
            <person name="Melkozernov A."/>
            <person name="Murata T."/>
            <person name="Nelson D."/>
            <person name="Pils B."/>
            <person name="Prigge M."/>
            <person name="Reiss B."/>
            <person name="Renner T."/>
            <person name="Rombauts S."/>
            <person name="Rushton P."/>
            <person name="Sanderfoot A."/>
            <person name="Schween G."/>
            <person name="Shiu S.-H."/>
            <person name="Stueber K."/>
            <person name="Theodoulou F.L."/>
            <person name="Tu H."/>
            <person name="Van de Peer Y."/>
            <person name="Verrier P.J."/>
            <person name="Waters E."/>
            <person name="Wood A."/>
            <person name="Yang L."/>
            <person name="Cove D."/>
            <person name="Cuming A."/>
            <person name="Hasebe M."/>
            <person name="Lucas S."/>
            <person name="Mishler D.B."/>
            <person name="Reski R."/>
            <person name="Grigoriev I."/>
            <person name="Quatrano R.S."/>
            <person name="Boore J.L."/>
        </authorList>
    </citation>
    <scope>NUCLEOTIDE SEQUENCE [LARGE SCALE GENOMIC DNA]</scope>
    <source>
        <strain evidence="4 5">cv. Gransden 2004</strain>
    </source>
</reference>
<sequence length="152" mass="16999">MPSIVVDDAKTSTPLTESSTSVALVDDPKMAEDHGSCTIITNKSHWQAKLDDAQSRQKIVVVDFNASWCGPCRLMGPIFVELSKKYENNFIFLKVDVDEVLEVTNDWEIRAMPTFLFIKDGKEIDKIVGANKDELQKKAQFYASNQSGLPQS</sequence>
<reference evidence="4" key="3">
    <citation type="submission" date="2020-12" db="UniProtKB">
        <authorList>
            <consortium name="EnsemblPlants"/>
        </authorList>
    </citation>
    <scope>IDENTIFICATION</scope>
</reference>
<dbReference type="EMBL" id="ABEU02000007">
    <property type="status" value="NOT_ANNOTATED_CDS"/>
    <property type="molecule type" value="Genomic_DNA"/>
</dbReference>
<dbReference type="OrthoDB" id="2121326at2759"/>
<dbReference type="FunCoup" id="A0A7I4E853">
    <property type="interactions" value="3446"/>
</dbReference>
<keyword evidence="5" id="KW-1185">Reference proteome</keyword>
<name>A0A7I4E853_PHYPA</name>
<dbReference type="Gene3D" id="3.40.30.10">
    <property type="entry name" value="Glutaredoxin"/>
    <property type="match status" value="1"/>
</dbReference>
<dbReference type="GeneID" id="112284546"/>
<dbReference type="Pfam" id="PF00085">
    <property type="entry name" value="Thioredoxin"/>
    <property type="match status" value="1"/>
</dbReference>
<dbReference type="FunFam" id="3.40.30.10:FF:000245">
    <property type="entry name" value="Thioredoxin"/>
    <property type="match status" value="1"/>
</dbReference>
<dbReference type="InterPro" id="IPR050620">
    <property type="entry name" value="Thioredoxin_H-type-like"/>
</dbReference>
<dbReference type="KEGG" id="ppp:112284546"/>
<reference evidence="4 5" key="2">
    <citation type="journal article" date="2018" name="Plant J.">
        <title>The Physcomitrella patens chromosome-scale assembly reveals moss genome structure and evolution.</title>
        <authorList>
            <person name="Lang D."/>
            <person name="Ullrich K.K."/>
            <person name="Murat F."/>
            <person name="Fuchs J."/>
            <person name="Jenkins J."/>
            <person name="Haas F.B."/>
            <person name="Piednoel M."/>
            <person name="Gundlach H."/>
            <person name="Van Bel M."/>
            <person name="Meyberg R."/>
            <person name="Vives C."/>
            <person name="Morata J."/>
            <person name="Symeonidi A."/>
            <person name="Hiss M."/>
            <person name="Muchero W."/>
            <person name="Kamisugi Y."/>
            <person name="Saleh O."/>
            <person name="Blanc G."/>
            <person name="Decker E.L."/>
            <person name="van Gessel N."/>
            <person name="Grimwood J."/>
            <person name="Hayes R.D."/>
            <person name="Graham S.W."/>
            <person name="Gunter L.E."/>
            <person name="McDaniel S.F."/>
            <person name="Hoernstein S.N.W."/>
            <person name="Larsson A."/>
            <person name="Li F.W."/>
            <person name="Perroud P.F."/>
            <person name="Phillips J."/>
            <person name="Ranjan P."/>
            <person name="Rokshar D.S."/>
            <person name="Rothfels C.J."/>
            <person name="Schneider L."/>
            <person name="Shu S."/>
            <person name="Stevenson D.W."/>
            <person name="Thummler F."/>
            <person name="Tillich M."/>
            <person name="Villarreal Aguilar J.C."/>
            <person name="Widiez T."/>
            <person name="Wong G.K."/>
            <person name="Wymore A."/>
            <person name="Zhang Y."/>
            <person name="Zimmer A.D."/>
            <person name="Quatrano R.S."/>
            <person name="Mayer K.F.X."/>
            <person name="Goodstein D."/>
            <person name="Casacuberta J.M."/>
            <person name="Vandepoele K."/>
            <person name="Reski R."/>
            <person name="Cuming A.C."/>
            <person name="Tuskan G.A."/>
            <person name="Maumus F."/>
            <person name="Salse J."/>
            <person name="Schmutz J."/>
            <person name="Rensing S.A."/>
        </authorList>
    </citation>
    <scope>NUCLEOTIDE SEQUENCE [LARGE SCALE GENOMIC DNA]</scope>
    <source>
        <strain evidence="4 5">cv. Gransden 2004</strain>
    </source>
</reference>
<dbReference type="EnsemblPlants" id="Pp3c7_2920V3.2">
    <property type="protein sequence ID" value="Pp3c7_2920V3.2"/>
    <property type="gene ID" value="Pp3c7_2920"/>
</dbReference>
<keyword evidence="2" id="KW-0676">Redox-active center</keyword>
<dbReference type="InParanoid" id="A0A7I4E853"/>
<dbReference type="SUPFAM" id="SSF52833">
    <property type="entry name" value="Thioredoxin-like"/>
    <property type="match status" value="1"/>
</dbReference>
<evidence type="ECO:0000256" key="2">
    <source>
        <dbReference type="ARBA" id="ARBA00023284"/>
    </source>
</evidence>
<evidence type="ECO:0000259" key="3">
    <source>
        <dbReference type="PROSITE" id="PS51352"/>
    </source>
</evidence>
<dbReference type="CDD" id="cd02947">
    <property type="entry name" value="TRX_family"/>
    <property type="match status" value="1"/>
</dbReference>
<protein>
    <recommendedName>
        <fullName evidence="3">Thioredoxin domain-containing protein</fullName>
    </recommendedName>
</protein>
<dbReference type="Proteomes" id="UP000006727">
    <property type="component" value="Chromosome 7"/>
</dbReference>
<dbReference type="AlphaFoldDB" id="A0A7I4E853"/>